<dbReference type="AlphaFoldDB" id="A0A811JSA0"/>
<sequence>MEASSSSSIQEKVLRSSIHHSSIPDHFVLIVPESGIFLAGQFHFQCLYGDLEVSGFTEKGGEYDPERFYYMAVHNMGNVPVLFKPYKTINFDEKLFNQRIRSVMESVTDNITESVRAYGDSIAVLLLNVKIDFKVSYLISRIGDMFRPSDKYRSIRISREAYIVYEQENKMKVWIQPEETINVTPLVPILDQVRIHVDQQQKIMLTGPKGVGKSTICRYLINRFIQLGRPLYLLDTDMGQAEMTPMGCFSITRITKPIFSLPFLHQPLHFGDGCLYMGTLSPGNNPAHFRQLMHYQVHRFIADAEPNAILMINTMGWIEQLGRQLNLELIETVKPTAILNLHGTTSFNLVDYRIPQFTNIFDYIPPSRANLKPSLQITPPQWRDLTMTGYLANVLDDERFGKPSVNRTLANVMARQVSFGNIGIYIHPERDRIAENLVLNVLNCSVVALCSMMYPGGEDGEANKLEVHRVNNNIDLPAILYPMNPENPPLLKCYGYGLIRSISPELKRYYLVTPLPDEICRKVDIFALGSKIQTPKYVYDKQDPDAPYLVRPRPGLQASAARNELTKKLFEGFTNHTALRASNRSRRQNSPGPSTKRFRTT</sequence>
<feature type="domain" description="Clp1 P-loop" evidence="7">
    <location>
        <begin position="207"/>
        <end position="391"/>
    </location>
</feature>
<keyword evidence="3" id="KW-0547">Nucleotide-binding</keyword>
<organism evidence="8 9">
    <name type="scientific">Bursaphelenchus okinawaensis</name>
    <dbReference type="NCBI Taxonomy" id="465554"/>
    <lineage>
        <taxon>Eukaryota</taxon>
        <taxon>Metazoa</taxon>
        <taxon>Ecdysozoa</taxon>
        <taxon>Nematoda</taxon>
        <taxon>Chromadorea</taxon>
        <taxon>Rhabditida</taxon>
        <taxon>Tylenchina</taxon>
        <taxon>Tylenchomorpha</taxon>
        <taxon>Aphelenchoidea</taxon>
        <taxon>Aphelenchoididae</taxon>
        <taxon>Bursaphelenchus</taxon>
    </lineage>
</organism>
<dbReference type="Proteomes" id="UP000614601">
    <property type="component" value="Unassembled WGS sequence"/>
</dbReference>
<dbReference type="SUPFAM" id="SSF52540">
    <property type="entry name" value="P-loop containing nucleoside triphosphate hydrolases"/>
    <property type="match status" value="2"/>
</dbReference>
<dbReference type="EMBL" id="CAJFCW020000001">
    <property type="protein sequence ID" value="CAG9080663.1"/>
    <property type="molecule type" value="Genomic_DNA"/>
</dbReference>
<dbReference type="OrthoDB" id="2405412at2759"/>
<dbReference type="PANTHER" id="PTHR12755">
    <property type="entry name" value="CLEAVAGE/POLYADENYLATION FACTOR IA SUBUNIT CLP1P"/>
    <property type="match status" value="1"/>
</dbReference>
<dbReference type="Gene3D" id="3.40.50.300">
    <property type="entry name" value="P-loop containing nucleotide triphosphate hydrolases"/>
    <property type="match status" value="1"/>
</dbReference>
<evidence type="ECO:0000256" key="6">
    <source>
        <dbReference type="SAM" id="MobiDB-lite"/>
    </source>
</evidence>
<evidence type="ECO:0000313" key="9">
    <source>
        <dbReference type="Proteomes" id="UP000614601"/>
    </source>
</evidence>
<feature type="region of interest" description="Disordered" evidence="6">
    <location>
        <begin position="577"/>
        <end position="601"/>
    </location>
</feature>
<evidence type="ECO:0000313" key="8">
    <source>
        <dbReference type="EMBL" id="CAD5206146.1"/>
    </source>
</evidence>
<evidence type="ECO:0000256" key="3">
    <source>
        <dbReference type="ARBA" id="ARBA00022741"/>
    </source>
</evidence>
<dbReference type="InterPro" id="IPR032319">
    <property type="entry name" value="CLP1_P"/>
</dbReference>
<dbReference type="PANTHER" id="PTHR12755:SF3">
    <property type="entry name" value="POLYNUCLEOTIDE 5'-HYDROXYL-KINASE NOL9"/>
    <property type="match status" value="1"/>
</dbReference>
<dbReference type="EMBL" id="CAJFDH010000001">
    <property type="protein sequence ID" value="CAD5206146.1"/>
    <property type="molecule type" value="Genomic_DNA"/>
</dbReference>
<dbReference type="GO" id="GO:0000448">
    <property type="term" value="P:cleavage in ITS2 between 5.8S rRNA and LSU-rRNA of tricistronic rRNA transcript (SSU-rRNA, 5.8S rRNA, LSU-rRNA)"/>
    <property type="evidence" value="ECO:0007669"/>
    <property type="project" value="TreeGrafter"/>
</dbReference>
<dbReference type="Proteomes" id="UP000783686">
    <property type="component" value="Unassembled WGS sequence"/>
</dbReference>
<evidence type="ECO:0000256" key="5">
    <source>
        <dbReference type="ARBA" id="ARBA00022840"/>
    </source>
</evidence>
<feature type="compositionally biased region" description="Polar residues" evidence="6">
    <location>
        <begin position="577"/>
        <end position="593"/>
    </location>
</feature>
<dbReference type="InterPro" id="IPR045116">
    <property type="entry name" value="Clp1/Grc3"/>
</dbReference>
<protein>
    <recommendedName>
        <fullName evidence="7">Clp1 P-loop domain-containing protein</fullName>
    </recommendedName>
</protein>
<comment type="caution">
    <text evidence="8">The sequence shown here is derived from an EMBL/GenBank/DDBJ whole genome shotgun (WGS) entry which is preliminary data.</text>
</comment>
<keyword evidence="9" id="KW-1185">Reference proteome</keyword>
<proteinExistence type="inferred from homology"/>
<dbReference type="Pfam" id="PF16575">
    <property type="entry name" value="CLP1_P"/>
    <property type="match status" value="1"/>
</dbReference>
<dbReference type="GO" id="GO:0005634">
    <property type="term" value="C:nucleus"/>
    <property type="evidence" value="ECO:0007669"/>
    <property type="project" value="TreeGrafter"/>
</dbReference>
<dbReference type="GO" id="GO:0005524">
    <property type="term" value="F:ATP binding"/>
    <property type="evidence" value="ECO:0007669"/>
    <property type="project" value="UniProtKB-KW"/>
</dbReference>
<evidence type="ECO:0000256" key="1">
    <source>
        <dbReference type="ARBA" id="ARBA00011003"/>
    </source>
</evidence>
<keyword evidence="5" id="KW-0067">ATP-binding</keyword>
<dbReference type="GO" id="GO:0051731">
    <property type="term" value="F:polynucleotide 5'-hydroxyl-kinase activity"/>
    <property type="evidence" value="ECO:0007669"/>
    <property type="project" value="InterPro"/>
</dbReference>
<evidence type="ECO:0000256" key="2">
    <source>
        <dbReference type="ARBA" id="ARBA00022679"/>
    </source>
</evidence>
<comment type="similarity">
    <text evidence="1">Belongs to the Clp1 family. NOL9/GRC3 subfamily.</text>
</comment>
<keyword evidence="4" id="KW-0418">Kinase</keyword>
<dbReference type="InterPro" id="IPR027417">
    <property type="entry name" value="P-loop_NTPase"/>
</dbReference>
<keyword evidence="2" id="KW-0808">Transferase</keyword>
<evidence type="ECO:0000259" key="7">
    <source>
        <dbReference type="Pfam" id="PF16575"/>
    </source>
</evidence>
<accession>A0A811JSA0</accession>
<name>A0A811JSA0_9BILA</name>
<gene>
    <name evidence="8" type="ORF">BOKJ2_LOCUS830</name>
</gene>
<reference evidence="8" key="1">
    <citation type="submission" date="2020-09" db="EMBL/GenBank/DDBJ databases">
        <authorList>
            <person name="Kikuchi T."/>
        </authorList>
    </citation>
    <scope>NUCLEOTIDE SEQUENCE</scope>
    <source>
        <strain evidence="8">SH1</strain>
    </source>
</reference>
<evidence type="ECO:0000256" key="4">
    <source>
        <dbReference type="ARBA" id="ARBA00022777"/>
    </source>
</evidence>